<feature type="domain" description="LUD" evidence="2">
    <location>
        <begin position="51"/>
        <end position="236"/>
    </location>
</feature>
<comment type="caution">
    <text evidence="3">The sequence shown here is derived from an EMBL/GenBank/DDBJ whole genome shotgun (WGS) entry which is preliminary data.</text>
</comment>
<dbReference type="RefSeq" id="WP_230576030.1">
    <property type="nucleotide sequence ID" value="NZ_CAKJTI010000020.1"/>
</dbReference>
<proteinExistence type="inferred from homology"/>
<comment type="similarity">
    <text evidence="1">Belongs to the LutC/YkgG family.</text>
</comment>
<accession>A0ABM8YE15</accession>
<dbReference type="InterPro" id="IPR022823">
    <property type="entry name" value="LutC"/>
</dbReference>
<gene>
    <name evidence="3" type="primary">lutC_1</name>
    <name evidence="1" type="synonym">lutC</name>
    <name evidence="3" type="ORF">BACCIP111899_03243</name>
</gene>
<dbReference type="PANTHER" id="PTHR43682:SF1">
    <property type="entry name" value="LACTATE UTILIZATION PROTEIN C"/>
    <property type="match status" value="1"/>
</dbReference>
<evidence type="ECO:0000313" key="4">
    <source>
        <dbReference type="Proteomes" id="UP000789423"/>
    </source>
</evidence>
<evidence type="ECO:0000256" key="1">
    <source>
        <dbReference type="HAMAP-Rule" id="MF_02104"/>
    </source>
</evidence>
<dbReference type="PANTHER" id="PTHR43682">
    <property type="entry name" value="LACTATE UTILIZATION PROTEIN C"/>
    <property type="match status" value="1"/>
</dbReference>
<dbReference type="EMBL" id="CAKJTI010000020">
    <property type="protein sequence ID" value="CAG9614016.1"/>
    <property type="molecule type" value="Genomic_DNA"/>
</dbReference>
<dbReference type="InterPro" id="IPR003741">
    <property type="entry name" value="LUD_dom"/>
</dbReference>
<organism evidence="3 4">
    <name type="scientific">Bacillus rhizoplanae</name>
    <dbReference type="NCBI Taxonomy" id="2880966"/>
    <lineage>
        <taxon>Bacteria</taxon>
        <taxon>Bacillati</taxon>
        <taxon>Bacillota</taxon>
        <taxon>Bacilli</taxon>
        <taxon>Bacillales</taxon>
        <taxon>Bacillaceae</taxon>
        <taxon>Bacillus</taxon>
    </lineage>
</organism>
<protein>
    <recommendedName>
        <fullName evidence="1">Lactate utilization protein C</fullName>
    </recommendedName>
</protein>
<dbReference type="SUPFAM" id="SSF100950">
    <property type="entry name" value="NagB/RpiA/CoA transferase-like"/>
    <property type="match status" value="1"/>
</dbReference>
<keyword evidence="4" id="KW-1185">Reference proteome</keyword>
<evidence type="ECO:0000259" key="2">
    <source>
        <dbReference type="Pfam" id="PF02589"/>
    </source>
</evidence>
<dbReference type="Gene3D" id="3.40.50.10420">
    <property type="entry name" value="NagB/RpiA/CoA transferase-like"/>
    <property type="match status" value="1"/>
</dbReference>
<evidence type="ECO:0000313" key="3">
    <source>
        <dbReference type="EMBL" id="CAG9614016.1"/>
    </source>
</evidence>
<dbReference type="HAMAP" id="MF_02104">
    <property type="entry name" value="LutC"/>
    <property type="match status" value="1"/>
</dbReference>
<sequence length="236" mass="26358">MAGTIQNRDSFLENVAKQLGRERKTEGVQRPLWKNNVNLETLNDYSQEELLEVFKKQCNNIHTTVIETNRDELSAAIKKVITENGGGPIMLSQDDRFEEYGLQELFGAELPGENVEVNTWDPEKKDENMKLAEKANIGISFSDYTLAESGTIVVQSHKGRGRSLHFLPTIYVAIIPRETLVPRITQAVHDLNTRVENGEAPASCINFITGPSNSADIEMNLVVGVHGPLKAFYFVV</sequence>
<dbReference type="Proteomes" id="UP000789423">
    <property type="component" value="Unassembled WGS sequence"/>
</dbReference>
<dbReference type="Pfam" id="PF02589">
    <property type="entry name" value="LUD_dom"/>
    <property type="match status" value="1"/>
</dbReference>
<comment type="function">
    <text evidence="1">Is involved in L-lactate degradation and allows cells to grow with lactate as the sole carbon source.</text>
</comment>
<dbReference type="InterPro" id="IPR037171">
    <property type="entry name" value="NagB/RpiA_transferase-like"/>
</dbReference>
<reference evidence="3 4" key="1">
    <citation type="submission" date="2021-10" db="EMBL/GenBank/DDBJ databases">
        <authorList>
            <person name="Criscuolo A."/>
        </authorList>
    </citation>
    <scope>NUCLEOTIDE SEQUENCE [LARGE SCALE GENOMIC DNA]</scope>
    <source>
        <strain evidence="4">CIP 111899</strain>
    </source>
</reference>
<dbReference type="InterPro" id="IPR024185">
    <property type="entry name" value="FTHF_cligase-like_sf"/>
</dbReference>
<name>A0ABM8YE15_9BACI</name>